<dbReference type="InterPro" id="IPR038296">
    <property type="entry name" value="ParD_sf"/>
</dbReference>
<dbReference type="OrthoDB" id="515108at2"/>
<evidence type="ECO:0000256" key="1">
    <source>
        <dbReference type="ARBA" id="ARBA00008580"/>
    </source>
</evidence>
<dbReference type="STRING" id="1173020.Cha6605_1232"/>
<dbReference type="GO" id="GO:0006355">
    <property type="term" value="P:regulation of DNA-templated transcription"/>
    <property type="evidence" value="ECO:0007669"/>
    <property type="project" value="InterPro"/>
</dbReference>
<dbReference type="EMBL" id="CP003600">
    <property type="protein sequence ID" value="AFY92442.1"/>
    <property type="molecule type" value="Genomic_DNA"/>
</dbReference>
<protein>
    <submittedName>
        <fullName evidence="3">Putative transcriptional regulators containing the CopG/Arc/MetJ DNA-binding domain</fullName>
    </submittedName>
</protein>
<comment type="similarity">
    <text evidence="1">Belongs to the ParD antitoxin family.</text>
</comment>
<dbReference type="RefSeq" id="WP_015158628.1">
    <property type="nucleotide sequence ID" value="NC_019697.1"/>
</dbReference>
<organism evidence="3 4">
    <name type="scientific">Chamaesiphon minutus (strain ATCC 27169 / PCC 6605)</name>
    <dbReference type="NCBI Taxonomy" id="1173020"/>
    <lineage>
        <taxon>Bacteria</taxon>
        <taxon>Bacillati</taxon>
        <taxon>Cyanobacteriota</taxon>
        <taxon>Cyanophyceae</taxon>
        <taxon>Gomontiellales</taxon>
        <taxon>Chamaesiphonaceae</taxon>
        <taxon>Chamaesiphon</taxon>
    </lineage>
</organism>
<accession>K9UBG5</accession>
<dbReference type="PANTHER" id="PTHR36582:SF2">
    <property type="entry name" value="ANTITOXIN PARD"/>
    <property type="match status" value="1"/>
</dbReference>
<sequence length="82" mass="9031">MNTLPITLPASLTTYLQTQIESGHYATPSDYIQALIQADRDRQARLETLALEGIQSGSATPMTSDDWSQIRATVRHNISQGN</sequence>
<dbReference type="Proteomes" id="UP000010366">
    <property type="component" value="Chromosome"/>
</dbReference>
<evidence type="ECO:0000313" key="3">
    <source>
        <dbReference type="EMBL" id="AFY92442.1"/>
    </source>
</evidence>
<dbReference type="eggNOG" id="COG3609">
    <property type="taxonomic scope" value="Bacteria"/>
</dbReference>
<dbReference type="GO" id="GO:0003677">
    <property type="term" value="F:DNA binding"/>
    <property type="evidence" value="ECO:0007669"/>
    <property type="project" value="UniProtKB-KW"/>
</dbReference>
<name>K9UBG5_CHAP6</name>
<proteinExistence type="inferred from homology"/>
<dbReference type="Gene3D" id="6.10.10.120">
    <property type="entry name" value="Antitoxin ParD1-like"/>
    <property type="match status" value="1"/>
</dbReference>
<dbReference type="SUPFAM" id="SSF47598">
    <property type="entry name" value="Ribbon-helix-helix"/>
    <property type="match status" value="1"/>
</dbReference>
<gene>
    <name evidence="3" type="ORF">Cha6605_1232</name>
</gene>
<dbReference type="InterPro" id="IPR010985">
    <property type="entry name" value="Ribbon_hlx_hlx"/>
</dbReference>
<reference evidence="3 4" key="1">
    <citation type="submission" date="2012-05" db="EMBL/GenBank/DDBJ databases">
        <title>Finished chromosome of genome of Chamaesiphon sp. PCC 6605.</title>
        <authorList>
            <consortium name="US DOE Joint Genome Institute"/>
            <person name="Gugger M."/>
            <person name="Coursin T."/>
            <person name="Rippka R."/>
            <person name="Tandeau De Marsac N."/>
            <person name="Huntemann M."/>
            <person name="Wei C.-L."/>
            <person name="Han J."/>
            <person name="Detter J.C."/>
            <person name="Han C."/>
            <person name="Tapia R."/>
            <person name="Chen A."/>
            <person name="Kyrpides N."/>
            <person name="Mavromatis K."/>
            <person name="Markowitz V."/>
            <person name="Szeto E."/>
            <person name="Ivanova N."/>
            <person name="Pagani I."/>
            <person name="Pati A."/>
            <person name="Goodwin L."/>
            <person name="Nordberg H.P."/>
            <person name="Cantor M.N."/>
            <person name="Hua S.X."/>
            <person name="Woyke T."/>
            <person name="Kerfeld C.A."/>
        </authorList>
    </citation>
    <scope>NUCLEOTIDE SEQUENCE [LARGE SCALE GENOMIC DNA]</scope>
    <source>
        <strain evidence="4">ATCC 27169 / PCC 6605</strain>
    </source>
</reference>
<dbReference type="KEGG" id="cmp:Cha6605_1232"/>
<dbReference type="AlphaFoldDB" id="K9UBG5"/>
<keyword evidence="2" id="KW-1277">Toxin-antitoxin system</keyword>
<keyword evidence="4" id="KW-1185">Reference proteome</keyword>
<dbReference type="InterPro" id="IPR022789">
    <property type="entry name" value="ParD"/>
</dbReference>
<keyword evidence="3" id="KW-0238">DNA-binding</keyword>
<evidence type="ECO:0000313" key="4">
    <source>
        <dbReference type="Proteomes" id="UP000010366"/>
    </source>
</evidence>
<evidence type="ECO:0000256" key="2">
    <source>
        <dbReference type="ARBA" id="ARBA00022649"/>
    </source>
</evidence>
<dbReference type="HOGENOM" id="CLU_144805_3_0_3"/>
<dbReference type="PANTHER" id="PTHR36582">
    <property type="entry name" value="ANTITOXIN PARD"/>
    <property type="match status" value="1"/>
</dbReference>